<dbReference type="AlphaFoldDB" id="A0A1I2HKM2"/>
<dbReference type="NCBIfam" id="NF003811">
    <property type="entry name" value="PRK05402.1"/>
    <property type="match status" value="1"/>
</dbReference>
<dbReference type="Pfam" id="PF02922">
    <property type="entry name" value="CBM_48"/>
    <property type="match status" value="1"/>
</dbReference>
<dbReference type="Gene3D" id="2.60.40.1180">
    <property type="entry name" value="Golgi alpha-mannosidase II"/>
    <property type="match status" value="1"/>
</dbReference>
<dbReference type="OrthoDB" id="9800174at2"/>
<evidence type="ECO:0000256" key="2">
    <source>
        <dbReference type="ARBA" id="ARBA00002953"/>
    </source>
</evidence>
<dbReference type="GO" id="GO:0004553">
    <property type="term" value="F:hydrolase activity, hydrolyzing O-glycosyl compounds"/>
    <property type="evidence" value="ECO:0007669"/>
    <property type="project" value="InterPro"/>
</dbReference>
<dbReference type="InterPro" id="IPR013780">
    <property type="entry name" value="Glyco_hydro_b"/>
</dbReference>
<dbReference type="InterPro" id="IPR044143">
    <property type="entry name" value="GlgB_N_E_set_prok"/>
</dbReference>
<sequence>MKRSIKLSADDIYQFHEGTWLDSYRKMGAHPAVEEGRTGTRFTVWAPNVRRIAIASDNNGWDGFRETGYELHKVGQSGLWSGFLEGFGEGDRYKFDIESQAGDRQLKADPYAFKAEVRPRTASVICSLEGYEWQDKGWLRSRKPLFNQPLNIYEVHAGTWKRHQDGRLLTYEELAEELPAYAADMGYTHIELMPLTEHPYDRSWGYQGTGYYAATSRYGEPHQLMAFVDRCHSLGLGVILDWVPGHFAKDAHGLRLFDGSPLYEHTDPLIAEKEQWGTLSFDYEKPEVRGFLISNALFWMDKYHIDGLRVDAVTSMLLRDFDRPDGRWRPNRHGGREDLEAAAFLRELNTVVRARFPHALMMAEESHAFPGVTAPTEQGGLGFTHKWNMGWMNDTLKYFELHPNERSGSHGLLTFPVWYAFEERYTLPLSHDEVVHGKKSLLDKMPGSYEEKFAGLRLLLGYMMTHPGKKLLFMGGEFGQFIEWRDEAELDWLLLAYEQHRRLHSFVRTLNHLYVEQRSLWQLDSSPKGFEWIDFQDEGQSVIVYRRKGRANAESLIVLCNFHTQAHSRYRIGVPSQGGYKILLNSDSPSYGGSGFMEQSAAEGTVVRSEPVVWHGRKHSVELPLPPLSVVILKREKESRAAVRMEQEPQALHMEVGLALPGIKRKSRQRERIAKV</sequence>
<feature type="active site" description="Nucleophile" evidence="10 11">
    <location>
        <position position="311"/>
    </location>
</feature>
<evidence type="ECO:0000313" key="14">
    <source>
        <dbReference type="Proteomes" id="UP000198855"/>
    </source>
</evidence>
<organism evidence="13 14">
    <name type="scientific">Paenibacillus catalpae</name>
    <dbReference type="NCBI Taxonomy" id="1045775"/>
    <lineage>
        <taxon>Bacteria</taxon>
        <taxon>Bacillati</taxon>
        <taxon>Bacillota</taxon>
        <taxon>Bacilli</taxon>
        <taxon>Bacillales</taxon>
        <taxon>Paenibacillaceae</taxon>
        <taxon>Paenibacillus</taxon>
    </lineage>
</organism>
<keyword evidence="8 10" id="KW-0320">Glycogen biosynthesis</keyword>
<keyword evidence="5 10" id="KW-0321">Glycogen metabolism</keyword>
<keyword evidence="14" id="KW-1185">Reference proteome</keyword>
<keyword evidence="9 10" id="KW-0119">Carbohydrate metabolism</keyword>
<dbReference type="PANTHER" id="PTHR43651">
    <property type="entry name" value="1,4-ALPHA-GLUCAN-BRANCHING ENZYME"/>
    <property type="match status" value="1"/>
</dbReference>
<dbReference type="Proteomes" id="UP000198855">
    <property type="component" value="Unassembled WGS sequence"/>
</dbReference>
<evidence type="ECO:0000256" key="4">
    <source>
        <dbReference type="ARBA" id="ARBA00009000"/>
    </source>
</evidence>
<evidence type="ECO:0000259" key="12">
    <source>
        <dbReference type="SMART" id="SM00642"/>
    </source>
</evidence>
<dbReference type="SUPFAM" id="SSF51445">
    <property type="entry name" value="(Trans)glycosidases"/>
    <property type="match status" value="1"/>
</dbReference>
<dbReference type="PANTHER" id="PTHR43651:SF3">
    <property type="entry name" value="1,4-ALPHA-GLUCAN-BRANCHING ENZYME"/>
    <property type="match status" value="1"/>
</dbReference>
<evidence type="ECO:0000256" key="7">
    <source>
        <dbReference type="ARBA" id="ARBA00022679"/>
    </source>
</evidence>
<comment type="function">
    <text evidence="2 10">Catalyzes the formation of the alpha-1,6-glucosidic linkages in glycogen by scission of a 1,4-alpha-linked oligosaccharide from growing alpha-1,4-glucan chains and the subsequent attachment of the oligosaccharide to the alpha-1,6 position.</text>
</comment>
<evidence type="ECO:0000256" key="1">
    <source>
        <dbReference type="ARBA" id="ARBA00000826"/>
    </source>
</evidence>
<comment type="catalytic activity">
    <reaction evidence="1 10">
        <text>Transfers a segment of a (1-&gt;4)-alpha-D-glucan chain to a primary hydroxy group in a similar glucan chain.</text>
        <dbReference type="EC" id="2.4.1.18"/>
    </reaction>
</comment>
<evidence type="ECO:0000256" key="5">
    <source>
        <dbReference type="ARBA" id="ARBA00022600"/>
    </source>
</evidence>
<dbReference type="SUPFAM" id="SSF51011">
    <property type="entry name" value="Glycosyl hydrolase domain"/>
    <property type="match status" value="1"/>
</dbReference>
<evidence type="ECO:0000256" key="6">
    <source>
        <dbReference type="ARBA" id="ARBA00022676"/>
    </source>
</evidence>
<feature type="domain" description="Glycosyl hydrolase family 13 catalytic" evidence="12">
    <location>
        <begin position="154"/>
        <end position="514"/>
    </location>
</feature>
<reference evidence="14" key="1">
    <citation type="submission" date="2016-10" db="EMBL/GenBank/DDBJ databases">
        <authorList>
            <person name="Varghese N."/>
            <person name="Submissions S."/>
        </authorList>
    </citation>
    <scope>NUCLEOTIDE SEQUENCE [LARGE SCALE GENOMIC DNA]</scope>
    <source>
        <strain evidence="14">CGMCC 1.10784</strain>
    </source>
</reference>
<proteinExistence type="inferred from homology"/>
<dbReference type="Pfam" id="PF00128">
    <property type="entry name" value="Alpha-amylase"/>
    <property type="match status" value="2"/>
</dbReference>
<evidence type="ECO:0000256" key="10">
    <source>
        <dbReference type="HAMAP-Rule" id="MF_00685"/>
    </source>
</evidence>
<dbReference type="SMART" id="SM00642">
    <property type="entry name" value="Aamy"/>
    <property type="match status" value="1"/>
</dbReference>
<dbReference type="Gene3D" id="2.60.40.10">
    <property type="entry name" value="Immunoglobulins"/>
    <property type="match status" value="1"/>
</dbReference>
<dbReference type="InterPro" id="IPR037439">
    <property type="entry name" value="Branching_enzy"/>
</dbReference>
<evidence type="ECO:0000256" key="11">
    <source>
        <dbReference type="PIRSR" id="PIRSR000463-1"/>
    </source>
</evidence>
<dbReference type="GO" id="GO:0043169">
    <property type="term" value="F:cation binding"/>
    <property type="evidence" value="ECO:0007669"/>
    <property type="project" value="InterPro"/>
</dbReference>
<comment type="similarity">
    <text evidence="4 10">Belongs to the glycosyl hydrolase 13 family. GlgB subfamily.</text>
</comment>
<dbReference type="EC" id="2.4.1.18" evidence="10"/>
<feature type="active site" description="Proton donor" evidence="10 11">
    <location>
        <position position="364"/>
    </location>
</feature>
<dbReference type="NCBIfam" id="TIGR01515">
    <property type="entry name" value="branching_enzym"/>
    <property type="match status" value="1"/>
</dbReference>
<dbReference type="Pfam" id="PF02806">
    <property type="entry name" value="Alpha-amylase_C"/>
    <property type="match status" value="1"/>
</dbReference>
<dbReference type="FunFam" id="2.60.40.1180:FF:000002">
    <property type="entry name" value="1,4-alpha-glucan branching enzyme GlgB"/>
    <property type="match status" value="1"/>
</dbReference>
<protein>
    <recommendedName>
        <fullName evidence="10">1,4-alpha-glucan branching enzyme GlgB</fullName>
        <ecNumber evidence="10">2.4.1.18</ecNumber>
    </recommendedName>
    <alternativeName>
        <fullName evidence="10">1,4-alpha-D-glucan:1,4-alpha-D-glucan 6-glucosyl-transferase</fullName>
    </alternativeName>
    <alternativeName>
        <fullName evidence="10">Alpha-(1-&gt;4)-glucan branching enzyme</fullName>
    </alternativeName>
    <alternativeName>
        <fullName evidence="10">Glycogen branching enzyme</fullName>
        <shortName evidence="10">BE</shortName>
    </alternativeName>
</protein>
<keyword evidence="7 10" id="KW-0808">Transferase</keyword>
<dbReference type="GO" id="GO:0005978">
    <property type="term" value="P:glycogen biosynthetic process"/>
    <property type="evidence" value="ECO:0007669"/>
    <property type="project" value="UniProtKB-UniRule"/>
</dbReference>
<accession>A0A1I2HKM2</accession>
<dbReference type="PIRSF" id="PIRSF000463">
    <property type="entry name" value="GlgB"/>
    <property type="match status" value="1"/>
</dbReference>
<gene>
    <name evidence="10" type="primary">glgB</name>
    <name evidence="13" type="ORF">SAMN05216378_5812</name>
</gene>
<comment type="subunit">
    <text evidence="10">Monomer.</text>
</comment>
<dbReference type="HAMAP" id="MF_00685">
    <property type="entry name" value="GlgB"/>
    <property type="match status" value="1"/>
</dbReference>
<evidence type="ECO:0000313" key="13">
    <source>
        <dbReference type="EMBL" id="SFF28961.1"/>
    </source>
</evidence>
<dbReference type="CDD" id="cd02855">
    <property type="entry name" value="E_set_GBE_prok_N"/>
    <property type="match status" value="1"/>
</dbReference>
<dbReference type="InterPro" id="IPR006047">
    <property type="entry name" value="GH13_cat_dom"/>
</dbReference>
<dbReference type="Gene3D" id="3.20.20.80">
    <property type="entry name" value="Glycosidases"/>
    <property type="match status" value="1"/>
</dbReference>
<comment type="pathway">
    <text evidence="3 10">Glycan biosynthesis; glycogen biosynthesis.</text>
</comment>
<name>A0A1I2HKM2_9BACL</name>
<dbReference type="NCBIfam" id="NF008967">
    <property type="entry name" value="PRK12313.1"/>
    <property type="match status" value="1"/>
</dbReference>
<dbReference type="FunFam" id="3.20.20.80:FF:000003">
    <property type="entry name" value="1,4-alpha-glucan branching enzyme GlgB"/>
    <property type="match status" value="1"/>
</dbReference>
<keyword evidence="6 10" id="KW-0328">Glycosyltransferase</keyword>
<dbReference type="GO" id="GO:0005829">
    <property type="term" value="C:cytosol"/>
    <property type="evidence" value="ECO:0007669"/>
    <property type="project" value="TreeGrafter"/>
</dbReference>
<dbReference type="GO" id="GO:0003844">
    <property type="term" value="F:1,4-alpha-glucan branching enzyme activity"/>
    <property type="evidence" value="ECO:0007669"/>
    <property type="project" value="UniProtKB-UniRule"/>
</dbReference>
<dbReference type="CDD" id="cd11322">
    <property type="entry name" value="AmyAc_Glg_BE"/>
    <property type="match status" value="1"/>
</dbReference>
<dbReference type="InterPro" id="IPR017853">
    <property type="entry name" value="GH"/>
</dbReference>
<dbReference type="InterPro" id="IPR006048">
    <property type="entry name" value="A-amylase/branching_C"/>
</dbReference>
<dbReference type="InterPro" id="IPR006407">
    <property type="entry name" value="GlgB"/>
</dbReference>
<dbReference type="InterPro" id="IPR004193">
    <property type="entry name" value="Glyco_hydro_13_N"/>
</dbReference>
<dbReference type="InterPro" id="IPR013783">
    <property type="entry name" value="Ig-like_fold"/>
</dbReference>
<dbReference type="EMBL" id="FOMT01000007">
    <property type="protein sequence ID" value="SFF28961.1"/>
    <property type="molecule type" value="Genomic_DNA"/>
</dbReference>
<dbReference type="STRING" id="1045775.SAMN05216378_5812"/>
<evidence type="ECO:0000256" key="3">
    <source>
        <dbReference type="ARBA" id="ARBA00004964"/>
    </source>
</evidence>
<evidence type="ECO:0000256" key="9">
    <source>
        <dbReference type="ARBA" id="ARBA00023277"/>
    </source>
</evidence>
<dbReference type="UniPathway" id="UPA00164"/>
<evidence type="ECO:0000256" key="8">
    <source>
        <dbReference type="ARBA" id="ARBA00023056"/>
    </source>
</evidence>
<dbReference type="RefSeq" id="WP_091190331.1">
    <property type="nucleotide sequence ID" value="NZ_FOMT01000007.1"/>
</dbReference>